<evidence type="ECO:0000313" key="3">
    <source>
        <dbReference type="EnsemblMetazoa" id="CJA15899.1"/>
    </source>
</evidence>
<dbReference type="EnsemblMetazoa" id="CJA15899.1">
    <property type="protein sequence ID" value="CJA15899.1"/>
    <property type="gene ID" value="WBGene00135103"/>
</dbReference>
<feature type="region of interest" description="Disordered" evidence="1">
    <location>
        <begin position="27"/>
        <end position="53"/>
    </location>
</feature>
<evidence type="ECO:0000256" key="1">
    <source>
        <dbReference type="SAM" id="MobiDB-lite"/>
    </source>
</evidence>
<dbReference type="Proteomes" id="UP000005237">
    <property type="component" value="Unassembled WGS sequence"/>
</dbReference>
<protein>
    <recommendedName>
        <fullName evidence="5">EGF-like domain-containing protein</fullName>
    </recommendedName>
</protein>
<reference evidence="4" key="1">
    <citation type="submission" date="2010-08" db="EMBL/GenBank/DDBJ databases">
        <authorList>
            <consortium name="Caenorhabditis japonica Sequencing Consortium"/>
            <person name="Wilson R.K."/>
        </authorList>
    </citation>
    <scope>NUCLEOTIDE SEQUENCE [LARGE SCALE GENOMIC DNA]</scope>
    <source>
        <strain evidence="4">DF5081</strain>
    </source>
</reference>
<accession>A0A8R1DZL7</accession>
<organism evidence="3 4">
    <name type="scientific">Caenorhabditis japonica</name>
    <dbReference type="NCBI Taxonomy" id="281687"/>
    <lineage>
        <taxon>Eukaryota</taxon>
        <taxon>Metazoa</taxon>
        <taxon>Ecdysozoa</taxon>
        <taxon>Nematoda</taxon>
        <taxon>Chromadorea</taxon>
        <taxon>Rhabditida</taxon>
        <taxon>Rhabditina</taxon>
        <taxon>Rhabditomorpha</taxon>
        <taxon>Rhabditoidea</taxon>
        <taxon>Rhabditidae</taxon>
        <taxon>Peloderinae</taxon>
        <taxon>Caenorhabditis</taxon>
    </lineage>
</organism>
<keyword evidence="2" id="KW-0732">Signal</keyword>
<evidence type="ECO:0000313" key="4">
    <source>
        <dbReference type="Proteomes" id="UP000005237"/>
    </source>
</evidence>
<feature type="chain" id="PRO_5035797934" description="EGF-like domain-containing protein" evidence="2">
    <location>
        <begin position="22"/>
        <end position="133"/>
    </location>
</feature>
<keyword evidence="4" id="KW-1185">Reference proteome</keyword>
<evidence type="ECO:0008006" key="5">
    <source>
        <dbReference type="Google" id="ProtNLM"/>
    </source>
</evidence>
<proteinExistence type="predicted"/>
<sequence length="133" mass="15235">MRINRWIWWATIILLYLRQEAAPNELGISTEQSQSEESESDDQWDNSTEKERAKTARELGVHSCESNQDCVHGGVCHRGKDGHGICLCPKSCPANIPKRCNHRPGACLIMDNDYREKYDVKEPTCYQVCSDMF</sequence>
<evidence type="ECO:0000256" key="2">
    <source>
        <dbReference type="SAM" id="SignalP"/>
    </source>
</evidence>
<name>A0A8R1DZL7_CAEJA</name>
<dbReference type="AlphaFoldDB" id="A0A8R1DZL7"/>
<feature type="signal peptide" evidence="2">
    <location>
        <begin position="1"/>
        <end position="21"/>
    </location>
</feature>
<feature type="compositionally biased region" description="Acidic residues" evidence="1">
    <location>
        <begin position="34"/>
        <end position="44"/>
    </location>
</feature>
<reference evidence="3" key="2">
    <citation type="submission" date="2022-06" db="UniProtKB">
        <authorList>
            <consortium name="EnsemblMetazoa"/>
        </authorList>
    </citation>
    <scope>IDENTIFICATION</scope>
    <source>
        <strain evidence="3">DF5081</strain>
    </source>
</reference>